<evidence type="ECO:0000313" key="2">
    <source>
        <dbReference type="EMBL" id="QJB02526.1"/>
    </source>
</evidence>
<protein>
    <submittedName>
        <fullName evidence="2">Uncharacterized protein</fullName>
    </submittedName>
</protein>
<accession>A0A6M3MBG8</accession>
<evidence type="ECO:0000313" key="1">
    <source>
        <dbReference type="EMBL" id="QJA99483.1"/>
    </source>
</evidence>
<organism evidence="2">
    <name type="scientific">viral metagenome</name>
    <dbReference type="NCBI Taxonomy" id="1070528"/>
    <lineage>
        <taxon>unclassified sequences</taxon>
        <taxon>metagenomes</taxon>
        <taxon>organismal metagenomes</taxon>
    </lineage>
</organism>
<reference evidence="2" key="1">
    <citation type="submission" date="2020-03" db="EMBL/GenBank/DDBJ databases">
        <title>The deep terrestrial virosphere.</title>
        <authorList>
            <person name="Holmfeldt K."/>
            <person name="Nilsson E."/>
            <person name="Simone D."/>
            <person name="Lopez-Fernandez M."/>
            <person name="Wu X."/>
            <person name="de Brujin I."/>
            <person name="Lundin D."/>
            <person name="Andersson A."/>
            <person name="Bertilsson S."/>
            <person name="Dopson M."/>
        </authorList>
    </citation>
    <scope>NUCLEOTIDE SEQUENCE</scope>
    <source>
        <strain evidence="1">MM171A00991</strain>
        <strain evidence="2">MM171B01198</strain>
    </source>
</reference>
<sequence length="53" mass="6236">MKMGVGCYWRFKGEKAYRYGWPTQIHDGKGLVRMGAWNGDYVWGLLLTQKILR</sequence>
<dbReference type="EMBL" id="MT143653">
    <property type="protein sequence ID" value="QJA99483.1"/>
    <property type="molecule type" value="Genomic_DNA"/>
</dbReference>
<gene>
    <name evidence="1" type="ORF">MM171A00991_0008</name>
    <name evidence="2" type="ORF">MM171B01198_0006</name>
</gene>
<name>A0A6M3MBG8_9ZZZZ</name>
<proteinExistence type="predicted"/>
<dbReference type="AlphaFoldDB" id="A0A6M3MBG8"/>
<dbReference type="EMBL" id="MT143790">
    <property type="protein sequence ID" value="QJB02526.1"/>
    <property type="molecule type" value="Genomic_DNA"/>
</dbReference>